<evidence type="ECO:0000313" key="3">
    <source>
        <dbReference type="EMBL" id="KAK3771218.1"/>
    </source>
</evidence>
<dbReference type="GO" id="GO:0008083">
    <property type="term" value="F:growth factor activity"/>
    <property type="evidence" value="ECO:0007669"/>
    <property type="project" value="TreeGrafter"/>
</dbReference>
<feature type="region of interest" description="Disordered" evidence="1">
    <location>
        <begin position="69"/>
        <end position="111"/>
    </location>
</feature>
<dbReference type="GO" id="GO:0021556">
    <property type="term" value="P:central nervous system formation"/>
    <property type="evidence" value="ECO:0007669"/>
    <property type="project" value="TreeGrafter"/>
</dbReference>
<comment type="caution">
    <text evidence="3">The sequence shown here is derived from an EMBL/GenBank/DDBJ whole genome shotgun (WGS) entry which is preliminary data.</text>
</comment>
<evidence type="ECO:0000256" key="1">
    <source>
        <dbReference type="SAM" id="MobiDB-lite"/>
    </source>
</evidence>
<evidence type="ECO:0008006" key="5">
    <source>
        <dbReference type="Google" id="ProtNLM"/>
    </source>
</evidence>
<protein>
    <recommendedName>
        <fullName evidence="5">Spaetzle domain-containing protein</fullName>
    </recommendedName>
</protein>
<sequence>MGKDPACRKTVTSLAILFLAITLPVAHLAQSISGNPSQKQILATYRPFFRTQQEQKAVADVFFSNDPRRVIPSITTNPPGSGHDQDPSPDCNSQCQDPFPRADNQSKGTDDDKVVRNACCLSIGSFFTPVSARTIDGVDMTVVQFAQYKQYFPTENCSQVRNCPYCTCYQKNTYTSAVVRDASIVNVTLIEIPGCCKCYNN</sequence>
<keyword evidence="2" id="KW-0732">Signal</keyword>
<reference evidence="3" key="1">
    <citation type="journal article" date="2023" name="G3 (Bethesda)">
        <title>A reference genome for the long-term kleptoplast-retaining sea slug Elysia crispata morphotype clarki.</title>
        <authorList>
            <person name="Eastman K.E."/>
            <person name="Pendleton A.L."/>
            <person name="Shaikh M.A."/>
            <person name="Suttiyut T."/>
            <person name="Ogas R."/>
            <person name="Tomko P."/>
            <person name="Gavelis G."/>
            <person name="Widhalm J.R."/>
            <person name="Wisecaver J.H."/>
        </authorList>
    </citation>
    <scope>NUCLEOTIDE SEQUENCE</scope>
    <source>
        <strain evidence="3">ECLA1</strain>
    </source>
</reference>
<organism evidence="3 4">
    <name type="scientific">Elysia crispata</name>
    <name type="common">lettuce slug</name>
    <dbReference type="NCBI Taxonomy" id="231223"/>
    <lineage>
        <taxon>Eukaryota</taxon>
        <taxon>Metazoa</taxon>
        <taxon>Spiralia</taxon>
        <taxon>Lophotrochozoa</taxon>
        <taxon>Mollusca</taxon>
        <taxon>Gastropoda</taxon>
        <taxon>Heterobranchia</taxon>
        <taxon>Euthyneura</taxon>
        <taxon>Panpulmonata</taxon>
        <taxon>Sacoglossa</taxon>
        <taxon>Placobranchoidea</taxon>
        <taxon>Plakobranchidae</taxon>
        <taxon>Elysia</taxon>
    </lineage>
</organism>
<feature type="signal peptide" evidence="2">
    <location>
        <begin position="1"/>
        <end position="28"/>
    </location>
</feature>
<dbReference type="Gene3D" id="2.10.90.10">
    <property type="entry name" value="Cystine-knot cytokines"/>
    <property type="match status" value="1"/>
</dbReference>
<dbReference type="PANTHER" id="PTHR23199:SF12">
    <property type="entry name" value="NEUROTROPHIN 1-RELATED"/>
    <property type="match status" value="1"/>
</dbReference>
<dbReference type="EMBL" id="JAWDGP010003764">
    <property type="protein sequence ID" value="KAK3771218.1"/>
    <property type="molecule type" value="Genomic_DNA"/>
</dbReference>
<keyword evidence="4" id="KW-1185">Reference proteome</keyword>
<evidence type="ECO:0000256" key="2">
    <source>
        <dbReference type="SAM" id="SignalP"/>
    </source>
</evidence>
<accession>A0AAE0ZKJ6</accession>
<dbReference type="GO" id="GO:0005576">
    <property type="term" value="C:extracellular region"/>
    <property type="evidence" value="ECO:0007669"/>
    <property type="project" value="TreeGrafter"/>
</dbReference>
<dbReference type="InterPro" id="IPR029034">
    <property type="entry name" value="Cystine-knot_cytokine"/>
</dbReference>
<feature type="chain" id="PRO_5041953965" description="Spaetzle domain-containing protein" evidence="2">
    <location>
        <begin position="29"/>
        <end position="201"/>
    </location>
</feature>
<evidence type="ECO:0000313" key="4">
    <source>
        <dbReference type="Proteomes" id="UP001283361"/>
    </source>
</evidence>
<dbReference type="PANTHER" id="PTHR23199">
    <property type="entry name" value="NEUROTROPHIN 1-RELATED"/>
    <property type="match status" value="1"/>
</dbReference>
<name>A0AAE0ZKJ6_9GAST</name>
<dbReference type="GO" id="GO:0005121">
    <property type="term" value="F:Toll binding"/>
    <property type="evidence" value="ECO:0007669"/>
    <property type="project" value="TreeGrafter"/>
</dbReference>
<dbReference type="AlphaFoldDB" id="A0AAE0ZKJ6"/>
<proteinExistence type="predicted"/>
<dbReference type="GO" id="GO:0045087">
    <property type="term" value="P:innate immune response"/>
    <property type="evidence" value="ECO:0007669"/>
    <property type="project" value="TreeGrafter"/>
</dbReference>
<dbReference type="SUPFAM" id="SSF57501">
    <property type="entry name" value="Cystine-knot cytokines"/>
    <property type="match status" value="1"/>
</dbReference>
<dbReference type="InterPro" id="IPR052444">
    <property type="entry name" value="Spz/Toll_ligand-like"/>
</dbReference>
<gene>
    <name evidence="3" type="ORF">RRG08_053361</name>
</gene>
<dbReference type="Proteomes" id="UP001283361">
    <property type="component" value="Unassembled WGS sequence"/>
</dbReference>